<dbReference type="Pfam" id="PF13262">
    <property type="entry name" value="DUF4054"/>
    <property type="match status" value="1"/>
</dbReference>
<sequence length="127" mass="13691">MDVQTFRKKFSTDSSLMSLPDERIQDALEEADLIVSQIEFGALKERAVGLYAAHILKVGTVSGNGAAFGTASSMTIAGQSVSYSRSSKEAFYDLSMYGQRYLALKNSIPIDDEGTNPNRLGVGAFVV</sequence>
<comment type="caution">
    <text evidence="1">The sequence shown here is derived from an EMBL/GenBank/DDBJ whole genome shotgun (WGS) entry which is preliminary data.</text>
</comment>
<dbReference type="EMBL" id="JEXD01000072">
    <property type="protein sequence ID" value="EXC04154.1"/>
    <property type="molecule type" value="Genomic_DNA"/>
</dbReference>
<name>A0A009P9D1_ACIBA</name>
<dbReference type="RefSeq" id="WP_032060211.1">
    <property type="nucleotide sequence ID" value="NZ_JEXD01000072.1"/>
</dbReference>
<gene>
    <name evidence="1" type="ORF">J506_3947</name>
</gene>
<reference evidence="1 2" key="1">
    <citation type="submission" date="2014-02" db="EMBL/GenBank/DDBJ databases">
        <title>Comparative genomics and transcriptomics to identify genetic mechanisms underlying the emergence of carbapenem resistant Acinetobacter baumannii (CRAb).</title>
        <authorList>
            <person name="Harris A.D."/>
            <person name="Johnson K.J."/>
            <person name="George J."/>
            <person name="Shefchek K."/>
            <person name="Daugherty S.C."/>
            <person name="Parankush S."/>
            <person name="Sadzewicz L."/>
            <person name="Tallon L."/>
            <person name="Sengamalay N."/>
            <person name="Hazen T.H."/>
            <person name="Rasko D.A."/>
        </authorList>
    </citation>
    <scope>NUCLEOTIDE SEQUENCE [LARGE SCALE GENOMIC DNA]</scope>
    <source>
        <strain evidence="1 2">625974</strain>
    </source>
</reference>
<evidence type="ECO:0008006" key="3">
    <source>
        <dbReference type="Google" id="ProtNLM"/>
    </source>
</evidence>
<dbReference type="InterPro" id="IPR025127">
    <property type="entry name" value="DUF4054"/>
</dbReference>
<dbReference type="AlphaFoldDB" id="A0A009P9D1"/>
<accession>A0A009P9D1</accession>
<dbReference type="Proteomes" id="UP000021108">
    <property type="component" value="Unassembled WGS sequence"/>
</dbReference>
<proteinExistence type="predicted"/>
<organism evidence="1 2">
    <name type="scientific">Acinetobacter baumannii 625974</name>
    <dbReference type="NCBI Taxonomy" id="1310607"/>
    <lineage>
        <taxon>Bacteria</taxon>
        <taxon>Pseudomonadati</taxon>
        <taxon>Pseudomonadota</taxon>
        <taxon>Gammaproteobacteria</taxon>
        <taxon>Moraxellales</taxon>
        <taxon>Moraxellaceae</taxon>
        <taxon>Acinetobacter</taxon>
        <taxon>Acinetobacter calcoaceticus/baumannii complex</taxon>
    </lineage>
</organism>
<evidence type="ECO:0000313" key="1">
    <source>
        <dbReference type="EMBL" id="EXC04154.1"/>
    </source>
</evidence>
<evidence type="ECO:0000313" key="2">
    <source>
        <dbReference type="Proteomes" id="UP000021108"/>
    </source>
</evidence>
<dbReference type="PATRIC" id="fig|1310607.3.peg.3812"/>
<protein>
    <recommendedName>
        <fullName evidence="3">DUF4054 domain-containing protein</fullName>
    </recommendedName>
</protein>